<protein>
    <recommendedName>
        <fullName evidence="1">NmrA-like domain-containing protein</fullName>
    </recommendedName>
</protein>
<dbReference type="Gene3D" id="3.90.25.10">
    <property type="entry name" value="UDP-galactose 4-epimerase, domain 1"/>
    <property type="match status" value="1"/>
</dbReference>
<dbReference type="GeneID" id="30974781"/>
<accession>A0A1L9WYP3</accession>
<dbReference type="InterPro" id="IPR036291">
    <property type="entry name" value="NAD(P)-bd_dom_sf"/>
</dbReference>
<dbReference type="SUPFAM" id="SSF51735">
    <property type="entry name" value="NAD(P)-binding Rossmann-fold domains"/>
    <property type="match status" value="1"/>
</dbReference>
<dbReference type="InterPro" id="IPR052718">
    <property type="entry name" value="NmrA-type_oxidoreductase"/>
</dbReference>
<dbReference type="STRING" id="690307.A0A1L9WYP3"/>
<feature type="domain" description="NmrA-like" evidence="1">
    <location>
        <begin position="3"/>
        <end position="270"/>
    </location>
</feature>
<dbReference type="Gene3D" id="3.40.50.720">
    <property type="entry name" value="NAD(P)-binding Rossmann-like Domain"/>
    <property type="match status" value="1"/>
</dbReference>
<keyword evidence="3" id="KW-1185">Reference proteome</keyword>
<dbReference type="Pfam" id="PF05368">
    <property type="entry name" value="NmrA"/>
    <property type="match status" value="1"/>
</dbReference>
<gene>
    <name evidence="2" type="ORF">ASPACDRAFT_41601</name>
</gene>
<dbReference type="VEuPathDB" id="FungiDB:ASPACDRAFT_41601"/>
<sequence length="326" mass="36191">MPTIGVFPAAGALGTSTINHLVKLVPASDLILVARKPDNDHLAELARAGATVRRADYEEPSTLDRVFDGVDVLLLISYASIEIQFRFEAHKHAIDAARRSGVKHIFYSSLGFAGDLETSSVAHVMKAHLKTERYLAELQSSSSSTQFTYTAVREGIYSESFPIYTSWFNPHHPADEVAIPHAGDGPGVTWVKRDELGEATAKLVVDYTKSPRDFPYLNRVLLLSGPREISLRETVEILGRQVGKPLKIREISMDDYVKLPQHGKKFFYHGIDLTREWATAWDAIRRGETAVVSPLLGQILGREPESFETTVKALCDGSVSLADRRY</sequence>
<dbReference type="OrthoDB" id="419598at2759"/>
<reference evidence="3" key="1">
    <citation type="journal article" date="2017" name="Genome Biol.">
        <title>Comparative genomics reveals high biological diversity and specific adaptations in the industrially and medically important fungal genus Aspergillus.</title>
        <authorList>
            <person name="de Vries R.P."/>
            <person name="Riley R."/>
            <person name="Wiebenga A."/>
            <person name="Aguilar-Osorio G."/>
            <person name="Amillis S."/>
            <person name="Uchima C.A."/>
            <person name="Anderluh G."/>
            <person name="Asadollahi M."/>
            <person name="Askin M."/>
            <person name="Barry K."/>
            <person name="Battaglia E."/>
            <person name="Bayram O."/>
            <person name="Benocci T."/>
            <person name="Braus-Stromeyer S.A."/>
            <person name="Caldana C."/>
            <person name="Canovas D."/>
            <person name="Cerqueira G.C."/>
            <person name="Chen F."/>
            <person name="Chen W."/>
            <person name="Choi C."/>
            <person name="Clum A."/>
            <person name="Dos Santos R.A."/>
            <person name="Damasio A.R."/>
            <person name="Diallinas G."/>
            <person name="Emri T."/>
            <person name="Fekete E."/>
            <person name="Flipphi M."/>
            <person name="Freyberg S."/>
            <person name="Gallo A."/>
            <person name="Gournas C."/>
            <person name="Habgood R."/>
            <person name="Hainaut M."/>
            <person name="Harispe M.L."/>
            <person name="Henrissat B."/>
            <person name="Hilden K.S."/>
            <person name="Hope R."/>
            <person name="Hossain A."/>
            <person name="Karabika E."/>
            <person name="Karaffa L."/>
            <person name="Karanyi Z."/>
            <person name="Krasevec N."/>
            <person name="Kuo A."/>
            <person name="Kusch H."/>
            <person name="LaButti K."/>
            <person name="Lagendijk E.L."/>
            <person name="Lapidus A."/>
            <person name="Levasseur A."/>
            <person name="Lindquist E."/>
            <person name="Lipzen A."/>
            <person name="Logrieco A.F."/>
            <person name="MacCabe A."/>
            <person name="Maekelae M.R."/>
            <person name="Malavazi I."/>
            <person name="Melin P."/>
            <person name="Meyer V."/>
            <person name="Mielnichuk N."/>
            <person name="Miskei M."/>
            <person name="Molnar A.P."/>
            <person name="Mule G."/>
            <person name="Ngan C.Y."/>
            <person name="Orejas M."/>
            <person name="Orosz E."/>
            <person name="Ouedraogo J.P."/>
            <person name="Overkamp K.M."/>
            <person name="Park H.-S."/>
            <person name="Perrone G."/>
            <person name="Piumi F."/>
            <person name="Punt P.J."/>
            <person name="Ram A.F."/>
            <person name="Ramon A."/>
            <person name="Rauscher S."/>
            <person name="Record E."/>
            <person name="Riano-Pachon D.M."/>
            <person name="Robert V."/>
            <person name="Roehrig J."/>
            <person name="Ruller R."/>
            <person name="Salamov A."/>
            <person name="Salih N.S."/>
            <person name="Samson R.A."/>
            <person name="Sandor E."/>
            <person name="Sanguinetti M."/>
            <person name="Schuetze T."/>
            <person name="Sepcic K."/>
            <person name="Shelest E."/>
            <person name="Sherlock G."/>
            <person name="Sophianopoulou V."/>
            <person name="Squina F.M."/>
            <person name="Sun H."/>
            <person name="Susca A."/>
            <person name="Todd R.B."/>
            <person name="Tsang A."/>
            <person name="Unkles S.E."/>
            <person name="van de Wiele N."/>
            <person name="van Rossen-Uffink D."/>
            <person name="Oliveira J.V."/>
            <person name="Vesth T.C."/>
            <person name="Visser J."/>
            <person name="Yu J.-H."/>
            <person name="Zhou M."/>
            <person name="Andersen M.R."/>
            <person name="Archer D.B."/>
            <person name="Baker S.E."/>
            <person name="Benoit I."/>
            <person name="Brakhage A.A."/>
            <person name="Braus G.H."/>
            <person name="Fischer R."/>
            <person name="Frisvad J.C."/>
            <person name="Goldman G.H."/>
            <person name="Houbraken J."/>
            <person name="Oakley B."/>
            <person name="Pocsi I."/>
            <person name="Scazzocchio C."/>
            <person name="Seiboth B."/>
            <person name="vanKuyk P.A."/>
            <person name="Wortman J."/>
            <person name="Dyer P.S."/>
            <person name="Grigoriev I.V."/>
        </authorList>
    </citation>
    <scope>NUCLEOTIDE SEQUENCE [LARGE SCALE GENOMIC DNA]</scope>
    <source>
        <strain evidence="3">ATCC 16872 / CBS 172.66 / WB 5094</strain>
    </source>
</reference>
<dbReference type="EMBL" id="KV878974">
    <property type="protein sequence ID" value="OJK01340.1"/>
    <property type="molecule type" value="Genomic_DNA"/>
</dbReference>
<dbReference type="AlphaFoldDB" id="A0A1L9WYP3"/>
<dbReference type="PANTHER" id="PTHR47129:SF1">
    <property type="entry name" value="NMRA-LIKE DOMAIN-CONTAINING PROTEIN"/>
    <property type="match status" value="1"/>
</dbReference>
<evidence type="ECO:0000313" key="3">
    <source>
        <dbReference type="Proteomes" id="UP000184546"/>
    </source>
</evidence>
<dbReference type="Proteomes" id="UP000184546">
    <property type="component" value="Unassembled WGS sequence"/>
</dbReference>
<evidence type="ECO:0000259" key="1">
    <source>
        <dbReference type="Pfam" id="PF05368"/>
    </source>
</evidence>
<dbReference type="PANTHER" id="PTHR47129">
    <property type="entry name" value="QUINONE OXIDOREDUCTASE 2"/>
    <property type="match status" value="1"/>
</dbReference>
<evidence type="ECO:0000313" key="2">
    <source>
        <dbReference type="EMBL" id="OJK01340.1"/>
    </source>
</evidence>
<organism evidence="2 3">
    <name type="scientific">Aspergillus aculeatus (strain ATCC 16872 / CBS 172.66 / WB 5094)</name>
    <dbReference type="NCBI Taxonomy" id="690307"/>
    <lineage>
        <taxon>Eukaryota</taxon>
        <taxon>Fungi</taxon>
        <taxon>Dikarya</taxon>
        <taxon>Ascomycota</taxon>
        <taxon>Pezizomycotina</taxon>
        <taxon>Eurotiomycetes</taxon>
        <taxon>Eurotiomycetidae</taxon>
        <taxon>Eurotiales</taxon>
        <taxon>Aspergillaceae</taxon>
        <taxon>Aspergillus</taxon>
        <taxon>Aspergillus subgen. Circumdati</taxon>
    </lineage>
</organism>
<dbReference type="InterPro" id="IPR008030">
    <property type="entry name" value="NmrA-like"/>
</dbReference>
<dbReference type="OMA" id="GWYWENY"/>
<dbReference type="RefSeq" id="XP_020057679.1">
    <property type="nucleotide sequence ID" value="XM_020200967.1"/>
</dbReference>
<name>A0A1L9WYP3_ASPA1</name>
<proteinExistence type="predicted"/>